<dbReference type="AlphaFoldDB" id="A0A8X6XTR5"/>
<proteinExistence type="predicted"/>
<gene>
    <name evidence="1" type="ORF">TNIN_27081</name>
</gene>
<dbReference type="Proteomes" id="UP000886998">
    <property type="component" value="Unassembled WGS sequence"/>
</dbReference>
<evidence type="ECO:0000313" key="1">
    <source>
        <dbReference type="EMBL" id="GFY60067.1"/>
    </source>
</evidence>
<reference evidence="1" key="1">
    <citation type="submission" date="2020-08" db="EMBL/GenBank/DDBJ databases">
        <title>Multicomponent nature underlies the extraordinary mechanical properties of spider dragline silk.</title>
        <authorList>
            <person name="Kono N."/>
            <person name="Nakamura H."/>
            <person name="Mori M."/>
            <person name="Yoshida Y."/>
            <person name="Ohtoshi R."/>
            <person name="Malay A.D."/>
            <person name="Moran D.A.P."/>
            <person name="Tomita M."/>
            <person name="Numata K."/>
            <person name="Arakawa K."/>
        </authorList>
    </citation>
    <scope>NUCLEOTIDE SEQUENCE</scope>
</reference>
<comment type="caution">
    <text evidence="1">The sequence shown here is derived from an EMBL/GenBank/DDBJ whole genome shotgun (WGS) entry which is preliminary data.</text>
</comment>
<organism evidence="1 2">
    <name type="scientific">Trichonephila inaurata madagascariensis</name>
    <dbReference type="NCBI Taxonomy" id="2747483"/>
    <lineage>
        <taxon>Eukaryota</taxon>
        <taxon>Metazoa</taxon>
        <taxon>Ecdysozoa</taxon>
        <taxon>Arthropoda</taxon>
        <taxon>Chelicerata</taxon>
        <taxon>Arachnida</taxon>
        <taxon>Araneae</taxon>
        <taxon>Araneomorphae</taxon>
        <taxon>Entelegynae</taxon>
        <taxon>Araneoidea</taxon>
        <taxon>Nephilidae</taxon>
        <taxon>Trichonephila</taxon>
        <taxon>Trichonephila inaurata</taxon>
    </lineage>
</organism>
<accession>A0A8X6XTR5</accession>
<sequence length="183" mass="21600">MRSNSQQVKSQRKLFERKEIYQHALLKCSGWKQAINRNQAWNWRKTKIKIRVAESAIMVPRKKIRVISKHSKIHRKLFRKKKYISTLLKLTEPHNLSWRNRLKKLKGGSARLNVWKKLEWKPAFHPLAFKYRAAGKIIAGMHTVGSWLSAMIPLPGWTFSSSCLERPVTRKPSQKFLEVFKVQ</sequence>
<evidence type="ECO:0000313" key="2">
    <source>
        <dbReference type="Proteomes" id="UP000886998"/>
    </source>
</evidence>
<name>A0A8X6XTR5_9ARAC</name>
<dbReference type="EMBL" id="BMAV01012964">
    <property type="protein sequence ID" value="GFY60067.1"/>
    <property type="molecule type" value="Genomic_DNA"/>
</dbReference>
<keyword evidence="2" id="KW-1185">Reference proteome</keyword>
<protein>
    <submittedName>
        <fullName evidence="1">Uncharacterized protein</fullName>
    </submittedName>
</protein>